<evidence type="ECO:0000259" key="7">
    <source>
        <dbReference type="Pfam" id="PF02909"/>
    </source>
</evidence>
<dbReference type="InterPro" id="IPR036271">
    <property type="entry name" value="Tet_transcr_reg_TetR-rel_C_sf"/>
</dbReference>
<proteinExistence type="predicted"/>
<evidence type="ECO:0000256" key="3">
    <source>
        <dbReference type="ARBA" id="ARBA00023125"/>
    </source>
</evidence>
<dbReference type="Gene3D" id="1.10.357.10">
    <property type="entry name" value="Tetracycline Repressor, domain 2"/>
    <property type="match status" value="1"/>
</dbReference>
<keyword evidence="9" id="KW-1185">Reference proteome</keyword>
<dbReference type="SUPFAM" id="SSF48498">
    <property type="entry name" value="Tetracyclin repressor-like, C-terminal domain"/>
    <property type="match status" value="1"/>
</dbReference>
<dbReference type="InterPro" id="IPR009057">
    <property type="entry name" value="Homeodomain-like_sf"/>
</dbReference>
<evidence type="ECO:0000259" key="6">
    <source>
        <dbReference type="Pfam" id="PF00440"/>
    </source>
</evidence>
<keyword evidence="3" id="KW-0238">DNA-binding</keyword>
<dbReference type="GO" id="GO:0045892">
    <property type="term" value="P:negative regulation of DNA-templated transcription"/>
    <property type="evidence" value="ECO:0007669"/>
    <property type="project" value="InterPro"/>
</dbReference>
<dbReference type="Pfam" id="PF02909">
    <property type="entry name" value="TetR_C_1"/>
    <property type="match status" value="1"/>
</dbReference>
<dbReference type="GO" id="GO:0003700">
    <property type="term" value="F:DNA-binding transcription factor activity"/>
    <property type="evidence" value="ECO:0007669"/>
    <property type="project" value="TreeGrafter"/>
</dbReference>
<keyword evidence="4" id="KW-0804">Transcription</keyword>
<dbReference type="RefSeq" id="WP_184399568.1">
    <property type="nucleotide sequence ID" value="NZ_BAAAJD010000169.1"/>
</dbReference>
<feature type="region of interest" description="Disordered" evidence="5">
    <location>
        <begin position="1"/>
        <end position="22"/>
    </location>
</feature>
<dbReference type="PANTHER" id="PTHR30055">
    <property type="entry name" value="HTH-TYPE TRANSCRIPTIONAL REGULATOR RUTR"/>
    <property type="match status" value="1"/>
</dbReference>
<evidence type="ECO:0000256" key="5">
    <source>
        <dbReference type="SAM" id="MobiDB-lite"/>
    </source>
</evidence>
<dbReference type="Proteomes" id="UP000572635">
    <property type="component" value="Unassembled WGS sequence"/>
</dbReference>
<dbReference type="GO" id="GO:0000976">
    <property type="term" value="F:transcription cis-regulatory region binding"/>
    <property type="evidence" value="ECO:0007669"/>
    <property type="project" value="TreeGrafter"/>
</dbReference>
<dbReference type="Pfam" id="PF00440">
    <property type="entry name" value="TetR_N"/>
    <property type="match status" value="1"/>
</dbReference>
<dbReference type="PRINTS" id="PR00400">
    <property type="entry name" value="TETREPRESSOR"/>
</dbReference>
<dbReference type="InterPro" id="IPR001647">
    <property type="entry name" value="HTH_TetR"/>
</dbReference>
<gene>
    <name evidence="8" type="ORF">HDA36_006365</name>
</gene>
<evidence type="ECO:0000256" key="2">
    <source>
        <dbReference type="ARBA" id="ARBA00023015"/>
    </source>
</evidence>
<feature type="domain" description="Tetracycline repressor TetR C-terminal" evidence="7">
    <location>
        <begin position="81"/>
        <end position="219"/>
    </location>
</feature>
<comment type="caution">
    <text evidence="8">The sequence shown here is derived from an EMBL/GenBank/DDBJ whole genome shotgun (WGS) entry which is preliminary data.</text>
</comment>
<keyword evidence="2" id="KW-0805">Transcription regulation</keyword>
<organism evidence="8 9">
    <name type="scientific">Nocardiopsis composta</name>
    <dbReference type="NCBI Taxonomy" id="157465"/>
    <lineage>
        <taxon>Bacteria</taxon>
        <taxon>Bacillati</taxon>
        <taxon>Actinomycetota</taxon>
        <taxon>Actinomycetes</taxon>
        <taxon>Streptosporangiales</taxon>
        <taxon>Nocardiopsidaceae</taxon>
        <taxon>Nocardiopsis</taxon>
    </lineage>
</organism>
<dbReference type="AlphaFoldDB" id="A0A7W8QTG9"/>
<evidence type="ECO:0000256" key="4">
    <source>
        <dbReference type="ARBA" id="ARBA00023163"/>
    </source>
</evidence>
<protein>
    <submittedName>
        <fullName evidence="8">AcrR family transcriptional regulator</fullName>
    </submittedName>
</protein>
<dbReference type="InterPro" id="IPR004111">
    <property type="entry name" value="Repressor_TetR_C"/>
</dbReference>
<dbReference type="InterPro" id="IPR050109">
    <property type="entry name" value="HTH-type_TetR-like_transc_reg"/>
</dbReference>
<keyword evidence="1" id="KW-0678">Repressor</keyword>
<accession>A0A7W8QTG9</accession>
<reference evidence="8 9" key="1">
    <citation type="submission" date="2020-08" db="EMBL/GenBank/DDBJ databases">
        <title>Sequencing the genomes of 1000 actinobacteria strains.</title>
        <authorList>
            <person name="Klenk H.-P."/>
        </authorList>
    </citation>
    <scope>NUCLEOTIDE SEQUENCE [LARGE SCALE GENOMIC DNA]</scope>
    <source>
        <strain evidence="8 9">DSM 44551</strain>
    </source>
</reference>
<evidence type="ECO:0000313" key="8">
    <source>
        <dbReference type="EMBL" id="MBB5436217.1"/>
    </source>
</evidence>
<evidence type="ECO:0000256" key="1">
    <source>
        <dbReference type="ARBA" id="ARBA00022491"/>
    </source>
</evidence>
<name>A0A7W8QTG9_9ACTN</name>
<dbReference type="PANTHER" id="PTHR30055:SF151">
    <property type="entry name" value="TRANSCRIPTIONAL REGULATORY PROTEIN"/>
    <property type="match status" value="1"/>
</dbReference>
<feature type="domain" description="HTH tetR-type" evidence="6">
    <location>
        <begin position="34"/>
        <end position="67"/>
    </location>
</feature>
<dbReference type="SUPFAM" id="SSF46689">
    <property type="entry name" value="Homeodomain-like"/>
    <property type="match status" value="1"/>
</dbReference>
<evidence type="ECO:0000313" key="9">
    <source>
        <dbReference type="Proteomes" id="UP000572635"/>
    </source>
</evidence>
<dbReference type="EMBL" id="JACHDB010000002">
    <property type="protein sequence ID" value="MBB5436217.1"/>
    <property type="molecule type" value="Genomic_DNA"/>
</dbReference>
<dbReference type="GO" id="GO:0046677">
    <property type="term" value="P:response to antibiotic"/>
    <property type="evidence" value="ECO:0007669"/>
    <property type="project" value="InterPro"/>
</dbReference>
<sequence length="226" mass="24511">MAIPRNPIDPRSGRRRPGRPPSLTAPVIADAVIRVGFDDLTVAAVAEELKVNTATLYRYVSGRSELIAMGVDRILSRLEWPAPAEDWRAYLEANAWTLWRTLSAHRGLATVFLTAYHASEHVVRHVDEVVRVLIGLGFTPEDAVLAMDMVFDLASDAVQAGEKVAAPAPEGSVRESMAADWDSLLSAEVRPAVASMFTASPETWFDRKLGIVLTGIAATLGPDRAP</sequence>
<dbReference type="InterPro" id="IPR003012">
    <property type="entry name" value="Tet_transcr_reg_TetR"/>
</dbReference>